<sequence length="135" mass="14781">MSVESAVEAVRALGGTARTSQLVRPGVGRSDLTHAVREGRLLRPRNGVYALPDTTPAVIEALSHRGRVACVSAGRAWGLWILDDDDEDDDDEGERVHTWVRPGHHPTRLVIDPDLEGESCCVFHRDIPVDDLALD</sequence>
<reference evidence="2 3" key="1">
    <citation type="submission" date="2020-04" db="EMBL/GenBank/DDBJ databases">
        <title>CFH 90308 Microbacterium sp.</title>
        <authorList>
            <person name="Nie G."/>
            <person name="Ming H."/>
            <person name="Xia T."/>
        </authorList>
    </citation>
    <scope>NUCLEOTIDE SEQUENCE [LARGE SCALE GENOMIC DNA]</scope>
    <source>
        <strain evidence="2 3">CFH 90308</strain>
    </source>
</reference>
<comment type="caution">
    <text evidence="2">The sequence shown here is derived from an EMBL/GenBank/DDBJ whole genome shotgun (WGS) entry which is preliminary data.</text>
</comment>
<gene>
    <name evidence="2" type="ORF">HF576_11070</name>
</gene>
<evidence type="ECO:0000259" key="1">
    <source>
        <dbReference type="Pfam" id="PF13338"/>
    </source>
</evidence>
<dbReference type="EMBL" id="JABACI010000003">
    <property type="protein sequence ID" value="NLP84395.1"/>
    <property type="molecule type" value="Genomic_DNA"/>
</dbReference>
<feature type="domain" description="AbiEi antitoxin N-terminal" evidence="1">
    <location>
        <begin position="9"/>
        <end position="52"/>
    </location>
</feature>
<accession>A0ABX1KCP4</accession>
<organism evidence="2 3">
    <name type="scientific">Microbacterium salsuginis</name>
    <dbReference type="NCBI Taxonomy" id="2722803"/>
    <lineage>
        <taxon>Bacteria</taxon>
        <taxon>Bacillati</taxon>
        <taxon>Actinomycetota</taxon>
        <taxon>Actinomycetes</taxon>
        <taxon>Micrococcales</taxon>
        <taxon>Microbacteriaceae</taxon>
        <taxon>Microbacterium</taxon>
    </lineage>
</organism>
<dbReference type="Proteomes" id="UP001429745">
    <property type="component" value="Unassembled WGS sequence"/>
</dbReference>
<dbReference type="Pfam" id="PF13338">
    <property type="entry name" value="AbiEi_4"/>
    <property type="match status" value="1"/>
</dbReference>
<proteinExistence type="predicted"/>
<evidence type="ECO:0000313" key="2">
    <source>
        <dbReference type="EMBL" id="NLP84395.1"/>
    </source>
</evidence>
<name>A0ABX1KCP4_9MICO</name>
<protein>
    <submittedName>
        <fullName evidence="2">Type IV toxin-antitoxin system AbiEi family antitoxin domain-containing protein</fullName>
    </submittedName>
</protein>
<dbReference type="RefSeq" id="WP_168912889.1">
    <property type="nucleotide sequence ID" value="NZ_JABACI010000003.1"/>
</dbReference>
<dbReference type="InterPro" id="IPR025159">
    <property type="entry name" value="AbiEi_N"/>
</dbReference>
<evidence type="ECO:0000313" key="3">
    <source>
        <dbReference type="Proteomes" id="UP001429745"/>
    </source>
</evidence>
<keyword evidence="3" id="KW-1185">Reference proteome</keyword>